<feature type="region of interest" description="Disordered" evidence="1">
    <location>
        <begin position="1"/>
        <end position="64"/>
    </location>
</feature>
<dbReference type="Proteomes" id="UP000323067">
    <property type="component" value="Chromosome v"/>
</dbReference>
<evidence type="ECO:0000313" key="3">
    <source>
        <dbReference type="Proteomes" id="UP000323067"/>
    </source>
</evidence>
<dbReference type="VEuPathDB" id="FungiDB:A9K55_003985"/>
<accession>A0A2H4SN79</accession>
<proteinExistence type="predicted"/>
<name>A0A2H4SN79_CORMI</name>
<evidence type="ECO:0000256" key="1">
    <source>
        <dbReference type="SAM" id="MobiDB-lite"/>
    </source>
</evidence>
<organism evidence="2 3">
    <name type="scientific">Cordyceps militaris</name>
    <name type="common">Caterpillar fungus</name>
    <name type="synonym">Clavaria militaris</name>
    <dbReference type="NCBI Taxonomy" id="73501"/>
    <lineage>
        <taxon>Eukaryota</taxon>
        <taxon>Fungi</taxon>
        <taxon>Dikarya</taxon>
        <taxon>Ascomycota</taxon>
        <taxon>Pezizomycotina</taxon>
        <taxon>Sordariomycetes</taxon>
        <taxon>Hypocreomycetidae</taxon>
        <taxon>Hypocreales</taxon>
        <taxon>Cordycipitaceae</taxon>
        <taxon>Cordyceps</taxon>
    </lineage>
</organism>
<feature type="compositionally biased region" description="Polar residues" evidence="1">
    <location>
        <begin position="16"/>
        <end position="31"/>
    </location>
</feature>
<dbReference type="OrthoDB" id="3598799at2759"/>
<dbReference type="EMBL" id="CP023325">
    <property type="protein sequence ID" value="ATY64566.1"/>
    <property type="molecule type" value="Genomic_DNA"/>
</dbReference>
<evidence type="ECO:0000313" key="2">
    <source>
        <dbReference type="EMBL" id="ATY64566.1"/>
    </source>
</evidence>
<gene>
    <name evidence="2" type="ORF">A9K55_003985</name>
</gene>
<feature type="compositionally biased region" description="Basic residues" evidence="1">
    <location>
        <begin position="1"/>
        <end position="11"/>
    </location>
</feature>
<protein>
    <submittedName>
        <fullName evidence="2">Uncharacterized protein</fullName>
    </submittedName>
</protein>
<dbReference type="AlphaFoldDB" id="A0A2H4SN79"/>
<reference evidence="2 3" key="1">
    <citation type="journal article" date="2017" name="BMC Genomics">
        <title>Chromosome level assembly and secondary metabolite potential of the parasitic fungus Cordyceps militaris.</title>
        <authorList>
            <person name="Kramer G.J."/>
            <person name="Nodwell J.R."/>
        </authorList>
    </citation>
    <scope>NUCLEOTIDE SEQUENCE [LARGE SCALE GENOMIC DNA]</scope>
    <source>
        <strain evidence="2 3">ATCC 34164</strain>
    </source>
</reference>
<sequence>MAQTGSRKRGRATASPADSVNSDEPNNSKRPNTTKKATRATTTRDVGKNGSRGAVKSTKQGRKGAIDAIDQIRAKGDEVLLAIEGERRKFADSRSGRTDGTLADSLASACALHSHDPLAGCPAFDEAKRALQRFQSLAHARYDTTATGQVPSLAEPRWMRWKQDVVDLTALNSKARKLAQQIAEGHLAPTGWPELVAPQEEQHQQAGATAEDEELAQIAMEILDEAVPKGGAATWGAAAAQLLDVYGRMLKDTF</sequence>